<dbReference type="PROSITE" id="PS51767">
    <property type="entry name" value="PEPTIDASE_A1"/>
    <property type="match status" value="1"/>
</dbReference>
<dbReference type="PANTHER" id="PTHR47966:SF51">
    <property type="entry name" value="BETA-SITE APP-CLEAVING ENZYME, ISOFORM A-RELATED"/>
    <property type="match status" value="1"/>
</dbReference>
<keyword evidence="5" id="KW-0675">Receptor</keyword>
<protein>
    <submittedName>
        <fullName evidence="5">Type I transmembrane sorting receptor</fullName>
    </submittedName>
</protein>
<accession>A0A9P6UY69</accession>
<keyword evidence="5" id="KW-0472">Membrane</keyword>
<sequence>MLSVSLTLLATLALTLIDAFPRSSKVVYRSGGPYSVPLKHNMDCRANTKALGNQIGTRFARRAAADGPLMEVDHLFTVSVAIGTPAHEYDLVIDTTSAETWFISPTCTSTACVGRKVLEPSHSSSSENQYEDFTVHHGEGAVGHGNLFTDIVAIPGVSIENQVFGIATSLTEPFYNLKGDGVLAFPSFDTRSPSFADNAFEGGRLPLNVFSLYLPRRGDGELTLGGVNRSRFAGDLSYVSLSYPLAWQITIEDIGHRGRSLGITLEATVETTASSILLDTRATKALYRNIRGAKRYTARRWTIPCGSNPYFSITMNGIRFKIPKASINLGPVLEGSRDCVSAITSGAEEGHAILGLAFLQNFYTVFDKTTYPHRIGFATLA</sequence>
<dbReference type="Pfam" id="PF00026">
    <property type="entry name" value="Asp"/>
    <property type="match status" value="1"/>
</dbReference>
<dbReference type="GO" id="GO:0006508">
    <property type="term" value="P:proteolysis"/>
    <property type="evidence" value="ECO:0007669"/>
    <property type="project" value="InterPro"/>
</dbReference>
<dbReference type="SUPFAM" id="SSF50630">
    <property type="entry name" value="Acid proteases"/>
    <property type="match status" value="1"/>
</dbReference>
<dbReference type="AlphaFoldDB" id="A0A9P6UY69"/>
<dbReference type="Proteomes" id="UP000738325">
    <property type="component" value="Unassembled WGS sequence"/>
</dbReference>
<organism evidence="5 6">
    <name type="scientific">Dissophora globulifera</name>
    <dbReference type="NCBI Taxonomy" id="979702"/>
    <lineage>
        <taxon>Eukaryota</taxon>
        <taxon>Fungi</taxon>
        <taxon>Fungi incertae sedis</taxon>
        <taxon>Mucoromycota</taxon>
        <taxon>Mortierellomycotina</taxon>
        <taxon>Mortierellomycetes</taxon>
        <taxon>Mortierellales</taxon>
        <taxon>Mortierellaceae</taxon>
        <taxon>Dissophora</taxon>
    </lineage>
</organism>
<reference evidence="5" key="1">
    <citation type="journal article" date="2020" name="Fungal Divers.">
        <title>Resolving the Mortierellaceae phylogeny through synthesis of multi-gene phylogenetics and phylogenomics.</title>
        <authorList>
            <person name="Vandepol N."/>
            <person name="Liber J."/>
            <person name="Desiro A."/>
            <person name="Na H."/>
            <person name="Kennedy M."/>
            <person name="Barry K."/>
            <person name="Grigoriev I.V."/>
            <person name="Miller A.N."/>
            <person name="O'Donnell K."/>
            <person name="Stajich J.E."/>
            <person name="Bonito G."/>
        </authorList>
    </citation>
    <scope>NUCLEOTIDE SEQUENCE</scope>
    <source>
        <strain evidence="5">REB-010B</strain>
    </source>
</reference>
<proteinExistence type="inferred from homology"/>
<feature type="disulfide bond" evidence="2">
    <location>
        <begin position="107"/>
        <end position="112"/>
    </location>
</feature>
<dbReference type="EMBL" id="JAAAIP010000064">
    <property type="protein sequence ID" value="KAG0327110.1"/>
    <property type="molecule type" value="Genomic_DNA"/>
</dbReference>
<evidence type="ECO:0000256" key="3">
    <source>
        <dbReference type="SAM" id="SignalP"/>
    </source>
</evidence>
<comment type="similarity">
    <text evidence="1">Belongs to the peptidase A1 family.</text>
</comment>
<name>A0A9P6UY69_9FUNG</name>
<dbReference type="CDD" id="cd05471">
    <property type="entry name" value="pepsin_like"/>
    <property type="match status" value="1"/>
</dbReference>
<dbReference type="InterPro" id="IPR001461">
    <property type="entry name" value="Aspartic_peptidase_A1"/>
</dbReference>
<feature type="domain" description="Peptidase A1" evidence="4">
    <location>
        <begin position="76"/>
        <end position="378"/>
    </location>
</feature>
<comment type="caution">
    <text evidence="5">The sequence shown here is derived from an EMBL/GenBank/DDBJ whole genome shotgun (WGS) entry which is preliminary data.</text>
</comment>
<keyword evidence="6" id="KW-1185">Reference proteome</keyword>
<dbReference type="InterPro" id="IPR034164">
    <property type="entry name" value="Pepsin-like_dom"/>
</dbReference>
<dbReference type="PRINTS" id="PR00792">
    <property type="entry name" value="PEPSIN"/>
</dbReference>
<evidence type="ECO:0000256" key="2">
    <source>
        <dbReference type="PIRSR" id="PIRSR601461-2"/>
    </source>
</evidence>
<dbReference type="Gene3D" id="2.40.70.10">
    <property type="entry name" value="Acid Proteases"/>
    <property type="match status" value="2"/>
</dbReference>
<keyword evidence="3" id="KW-0732">Signal</keyword>
<keyword evidence="5" id="KW-0812">Transmembrane</keyword>
<evidence type="ECO:0000313" key="6">
    <source>
        <dbReference type="Proteomes" id="UP000738325"/>
    </source>
</evidence>
<dbReference type="PANTHER" id="PTHR47966">
    <property type="entry name" value="BETA-SITE APP-CLEAVING ENZYME, ISOFORM A-RELATED"/>
    <property type="match status" value="1"/>
</dbReference>
<evidence type="ECO:0000313" key="5">
    <source>
        <dbReference type="EMBL" id="KAG0327110.1"/>
    </source>
</evidence>
<evidence type="ECO:0000256" key="1">
    <source>
        <dbReference type="ARBA" id="ARBA00007447"/>
    </source>
</evidence>
<dbReference type="GO" id="GO:0004190">
    <property type="term" value="F:aspartic-type endopeptidase activity"/>
    <property type="evidence" value="ECO:0007669"/>
    <property type="project" value="InterPro"/>
</dbReference>
<keyword evidence="2" id="KW-1015">Disulfide bond</keyword>
<dbReference type="OrthoDB" id="15189at2759"/>
<dbReference type="InterPro" id="IPR021109">
    <property type="entry name" value="Peptidase_aspartic_dom_sf"/>
</dbReference>
<feature type="chain" id="PRO_5040212393" evidence="3">
    <location>
        <begin position="20"/>
        <end position="381"/>
    </location>
</feature>
<dbReference type="InterPro" id="IPR033121">
    <property type="entry name" value="PEPTIDASE_A1"/>
</dbReference>
<feature type="signal peptide" evidence="3">
    <location>
        <begin position="1"/>
        <end position="19"/>
    </location>
</feature>
<gene>
    <name evidence="5" type="primary">PEP1</name>
    <name evidence="5" type="ORF">BGZ99_008325</name>
</gene>
<evidence type="ECO:0000259" key="4">
    <source>
        <dbReference type="PROSITE" id="PS51767"/>
    </source>
</evidence>